<comment type="caution">
    <text evidence="2">The sequence shown here is derived from an EMBL/GenBank/DDBJ whole genome shotgun (WGS) entry which is preliminary data.</text>
</comment>
<evidence type="ECO:0000313" key="3">
    <source>
        <dbReference type="Proteomes" id="UP000315344"/>
    </source>
</evidence>
<evidence type="ECO:0000259" key="1">
    <source>
        <dbReference type="Pfam" id="PF13503"/>
    </source>
</evidence>
<feature type="domain" description="DUF4123" evidence="1">
    <location>
        <begin position="61"/>
        <end position="174"/>
    </location>
</feature>
<reference evidence="2 3" key="1">
    <citation type="journal article" date="2017" name="Nat. Commun.">
        <title>In situ click chemistry generation of cyclooxygenase-2 inhibitors.</title>
        <authorList>
            <person name="Bhardwaj A."/>
            <person name="Kaur J."/>
            <person name="Wuest M."/>
            <person name="Wuest F."/>
        </authorList>
    </citation>
    <scope>NUCLEOTIDE SEQUENCE [LARGE SCALE GENOMIC DNA]</scope>
    <source>
        <strain evidence="2">S2_012_000_R3_94</strain>
    </source>
</reference>
<name>A0A533IA88_PARDE</name>
<dbReference type="Pfam" id="PF13503">
    <property type="entry name" value="DUF4123"/>
    <property type="match status" value="1"/>
</dbReference>
<proteinExistence type="predicted"/>
<dbReference type="AlphaFoldDB" id="A0A533IA88"/>
<dbReference type="InterPro" id="IPR025391">
    <property type="entry name" value="DUF4123"/>
</dbReference>
<accession>A0A533IA88</accession>
<dbReference type="EMBL" id="VAFL01000006">
    <property type="protein sequence ID" value="TKW66722.1"/>
    <property type="molecule type" value="Genomic_DNA"/>
</dbReference>
<sequence length="446" mass="49927">MNSYRSDEIWQSDYFLPPMIPGAAPHLISRQITGIEPCLDGADVPRALAEPLFGAPDNVHCYALIDGARVSGLAETLETAQLDHACLFLDGPDGPAPAAPWLVRLRPEGKFTRNLFRQSPLDWHLWGQDSLVLLRSSATIHELLTHFRRFTKVRDERGRMVFFRFWDPLVIALYGTARRHDAIRLEQIFGLANGKTVEFIAPLGAEDAVHLALSPDFQRQFPRRAFSFDAEDQAILQEIAFSAFARQLLPWLAGAYPQRLNGRSAPAQRAIARHVVATGRRAGLTMKQDFAFLAQMMMTSGGWFWDDDSVPGLRALMAEAPSPKAEALAADYAVLQRQTPQAELAEQWGALRDWLASLPEDQAITPETFRQMTSRFMPRTAGQIAGAIASTRERLRSEQLSHQRIEGKAVALTLLLGPRFFEDVLWPWAMLPPEKAIQAAWREVVG</sequence>
<organism evidence="2 3">
    <name type="scientific">Paracoccus denitrificans</name>
    <dbReference type="NCBI Taxonomy" id="266"/>
    <lineage>
        <taxon>Bacteria</taxon>
        <taxon>Pseudomonadati</taxon>
        <taxon>Pseudomonadota</taxon>
        <taxon>Alphaproteobacteria</taxon>
        <taxon>Rhodobacterales</taxon>
        <taxon>Paracoccaceae</taxon>
        <taxon>Paracoccus</taxon>
    </lineage>
</organism>
<evidence type="ECO:0000313" key="2">
    <source>
        <dbReference type="EMBL" id="TKW66722.1"/>
    </source>
</evidence>
<protein>
    <submittedName>
        <fullName evidence="2">DUF4123 domain-containing protein</fullName>
    </submittedName>
</protein>
<dbReference type="Proteomes" id="UP000315344">
    <property type="component" value="Unassembled WGS sequence"/>
</dbReference>
<gene>
    <name evidence="2" type="ORF">DI616_09535</name>
</gene>